<comment type="similarity">
    <text evidence="2">Belongs to the phospholipase D family.</text>
</comment>
<dbReference type="PANTHER" id="PTHR43856">
    <property type="entry name" value="CARDIOLIPIN HYDROLASE"/>
    <property type="match status" value="1"/>
</dbReference>
<protein>
    <recommendedName>
        <fullName evidence="3">phospholipase D</fullName>
        <ecNumber evidence="3">3.1.4.4</ecNumber>
    </recommendedName>
</protein>
<evidence type="ECO:0000256" key="6">
    <source>
        <dbReference type="ARBA" id="ARBA00023098"/>
    </source>
</evidence>
<dbReference type="InterPro" id="IPR025202">
    <property type="entry name" value="PLD-like_dom"/>
</dbReference>
<comment type="catalytic activity">
    <reaction evidence="1">
        <text>a 1,2-diacyl-sn-glycero-3-phosphocholine + H2O = a 1,2-diacyl-sn-glycero-3-phosphate + choline + H(+)</text>
        <dbReference type="Rhea" id="RHEA:14445"/>
        <dbReference type="ChEBI" id="CHEBI:15354"/>
        <dbReference type="ChEBI" id="CHEBI:15377"/>
        <dbReference type="ChEBI" id="CHEBI:15378"/>
        <dbReference type="ChEBI" id="CHEBI:57643"/>
        <dbReference type="ChEBI" id="CHEBI:58608"/>
        <dbReference type="EC" id="3.1.4.4"/>
    </reaction>
</comment>
<evidence type="ECO:0000256" key="2">
    <source>
        <dbReference type="ARBA" id="ARBA00008664"/>
    </source>
</evidence>
<evidence type="ECO:0000256" key="3">
    <source>
        <dbReference type="ARBA" id="ARBA00012027"/>
    </source>
</evidence>
<name>A0A017SVR7_9BACT</name>
<evidence type="ECO:0000256" key="1">
    <source>
        <dbReference type="ARBA" id="ARBA00000798"/>
    </source>
</evidence>
<dbReference type="STRING" id="1192034.CAP_8761"/>
<evidence type="ECO:0000313" key="9">
    <source>
        <dbReference type="EMBL" id="EYF01048.1"/>
    </source>
</evidence>
<dbReference type="eggNOG" id="COG1502">
    <property type="taxonomic scope" value="Bacteria"/>
</dbReference>
<dbReference type="GO" id="GO:0016891">
    <property type="term" value="F:RNA endonuclease activity producing 5'-phosphomonoesters, hydrolytic mechanism"/>
    <property type="evidence" value="ECO:0007669"/>
    <property type="project" value="TreeGrafter"/>
</dbReference>
<dbReference type="Gene3D" id="3.30.870.10">
    <property type="entry name" value="Endonuclease Chain A"/>
    <property type="match status" value="2"/>
</dbReference>
<dbReference type="SUPFAM" id="SSF56024">
    <property type="entry name" value="Phospholipase D/nuclease"/>
    <property type="match status" value="2"/>
</dbReference>
<keyword evidence="10" id="KW-1185">Reference proteome</keyword>
<dbReference type="EC" id="3.1.4.4" evidence="3"/>
<dbReference type="Pfam" id="PF13091">
    <property type="entry name" value="PLDc_2"/>
    <property type="match status" value="2"/>
</dbReference>
<evidence type="ECO:0000256" key="7">
    <source>
        <dbReference type="SAM" id="MobiDB-lite"/>
    </source>
</evidence>
<dbReference type="PANTHER" id="PTHR43856:SF1">
    <property type="entry name" value="MITOCHONDRIAL CARDIOLIPIN HYDROLASE"/>
    <property type="match status" value="1"/>
</dbReference>
<reference evidence="9 10" key="1">
    <citation type="submission" date="2013-05" db="EMBL/GenBank/DDBJ databases">
        <title>Genome assembly of Chondromyces apiculatus DSM 436.</title>
        <authorList>
            <person name="Sharma G."/>
            <person name="Khatri I."/>
            <person name="Kaur C."/>
            <person name="Mayilraj S."/>
            <person name="Subramanian S."/>
        </authorList>
    </citation>
    <scope>NUCLEOTIDE SEQUENCE [LARGE SCALE GENOMIC DNA]</scope>
    <source>
        <strain evidence="9 10">DSM 436</strain>
    </source>
</reference>
<keyword evidence="4" id="KW-0378">Hydrolase</keyword>
<dbReference type="EMBL" id="ASRX01000091">
    <property type="protein sequence ID" value="EYF01048.1"/>
    <property type="molecule type" value="Genomic_DNA"/>
</dbReference>
<evidence type="ECO:0000259" key="8">
    <source>
        <dbReference type="Pfam" id="PF13091"/>
    </source>
</evidence>
<dbReference type="GO" id="GO:0004630">
    <property type="term" value="F:phospholipase D activity"/>
    <property type="evidence" value="ECO:0007669"/>
    <property type="project" value="UniProtKB-EC"/>
</dbReference>
<organism evidence="9 10">
    <name type="scientific">Chondromyces apiculatus DSM 436</name>
    <dbReference type="NCBI Taxonomy" id="1192034"/>
    <lineage>
        <taxon>Bacteria</taxon>
        <taxon>Pseudomonadati</taxon>
        <taxon>Myxococcota</taxon>
        <taxon>Polyangia</taxon>
        <taxon>Polyangiales</taxon>
        <taxon>Polyangiaceae</taxon>
        <taxon>Chondromyces</taxon>
    </lineage>
</organism>
<comment type="caution">
    <text evidence="9">The sequence shown here is derived from an EMBL/GenBank/DDBJ whole genome shotgun (WGS) entry which is preliminary data.</text>
</comment>
<gene>
    <name evidence="9" type="ORF">CAP_8761</name>
</gene>
<feature type="domain" description="Phospholipase D-like" evidence="8">
    <location>
        <begin position="103"/>
        <end position="250"/>
    </location>
</feature>
<dbReference type="Proteomes" id="UP000019678">
    <property type="component" value="Unassembled WGS sequence"/>
</dbReference>
<feature type="region of interest" description="Disordered" evidence="7">
    <location>
        <begin position="1"/>
        <end position="26"/>
    </location>
</feature>
<keyword evidence="6" id="KW-0443">Lipid metabolism</keyword>
<evidence type="ECO:0000313" key="10">
    <source>
        <dbReference type="Proteomes" id="UP000019678"/>
    </source>
</evidence>
<evidence type="ECO:0000256" key="5">
    <source>
        <dbReference type="ARBA" id="ARBA00022963"/>
    </source>
</evidence>
<accession>A0A017SVR7</accession>
<keyword evidence="5" id="KW-0442">Lipid degradation</keyword>
<dbReference type="AlphaFoldDB" id="A0A017SVR7"/>
<proteinExistence type="inferred from homology"/>
<evidence type="ECO:0000256" key="4">
    <source>
        <dbReference type="ARBA" id="ARBA00022801"/>
    </source>
</evidence>
<dbReference type="InterPro" id="IPR051406">
    <property type="entry name" value="PLD_domain"/>
</dbReference>
<feature type="domain" description="Phospholipase D-like" evidence="8">
    <location>
        <begin position="300"/>
        <end position="417"/>
    </location>
</feature>
<dbReference type="GO" id="GO:0016042">
    <property type="term" value="P:lipid catabolic process"/>
    <property type="evidence" value="ECO:0007669"/>
    <property type="project" value="UniProtKB-KW"/>
</dbReference>
<sequence length="426" mass="46005">MQWVTARGAAATEPIPSPGETSMRTETRSKLVLALAALVALSTGGCVAAEDAGGEEGDEVQTDELGISVTSTTLAGHPVWTHFTNPGAYADGHDPTILNEIIRLINDTPQGATIRAAIHSLTANGVQNALISAKNRGVIVKVAEDGSDKHDEDDSPRVLKAALGANLVFCGDGTASGAHGCVTRDASGIMHTKLYTFSQTKDPTGVMRSDVVWFGSANMTNATGANTFNNTVTIYGDEALYDDFNGYFGHLFQQQHYAGNDYYDASASRGYWVTPTVRAYASPEQDSDLVVNRLNDIVADASCRVRVAQAMIHDSRPEIIDLLVKLKKGGCKVWVVGSSIQPTSLAKLKNAGISVRGNNVHDKTVLVYARFAASTENRYLVFTGSHNWTYSANYRNDELFVRLESEDLYDAYYDHFNDAYNNGTAQ</sequence>